<dbReference type="Pfam" id="PF18844">
    <property type="entry name" value="baeRF_family2"/>
    <property type="match status" value="1"/>
</dbReference>
<proteinExistence type="predicted"/>
<accession>A0A344UR28</accession>
<dbReference type="Gene3D" id="3.30.1330.30">
    <property type="match status" value="1"/>
</dbReference>
<protein>
    <recommendedName>
        <fullName evidence="3">Peptide chain release factor 1</fullName>
    </recommendedName>
</protein>
<dbReference type="AlphaFoldDB" id="A0A344UR28"/>
<dbReference type="InterPro" id="IPR029064">
    <property type="entry name" value="Ribosomal_eL30-like_sf"/>
</dbReference>
<dbReference type="KEGG" id="acij:JS278_00533"/>
<keyword evidence="2" id="KW-1185">Reference proteome</keyword>
<reference evidence="1 2" key="1">
    <citation type="submission" date="2017-12" db="EMBL/GenBank/DDBJ databases">
        <title>The whole genome sequence of the Acidipropionibacterium virtanenii sp. nov. type strain JS278.</title>
        <authorList>
            <person name="Laine P."/>
            <person name="Deptula P."/>
            <person name="Varmanen P."/>
            <person name="Auvinen P."/>
        </authorList>
    </citation>
    <scope>NUCLEOTIDE SEQUENCE [LARGE SCALE GENOMIC DNA]</scope>
    <source>
        <strain evidence="1 2">JS278</strain>
    </source>
</reference>
<gene>
    <name evidence="1" type="ORF">JS278_00533</name>
</gene>
<evidence type="ECO:0008006" key="3">
    <source>
        <dbReference type="Google" id="ProtNLM"/>
    </source>
</evidence>
<dbReference type="EMBL" id="CP025198">
    <property type="protein sequence ID" value="AXE37726.1"/>
    <property type="molecule type" value="Genomic_DNA"/>
</dbReference>
<sequence length="362" mass="38295">MTDRRTNGIPLSALRPVLDAEGPLATVYLQAGEAGADAEEQVRLRWKSLSSQLSQAGADGATLAALEDAILVDDITAVQAEGRVLAANRDGVLLNERWDATGDAGDRASLGPDADLGGYLRELARSVRALVVVASKEGATLQREVLTPAQVLEAVGTQNVTGSATESVHKPRGNWLEHKRIQRTADEAATQNIRDVVARLVTTAEDWHPDVLVIGGEVQGRSRLREELPPALQEIAEEVETGGGIPGGGADAVTEQALSDAVEDVAERLVEQRDLELTNRFEEARAAGRTAEGGHQIRDAVQLGAVDTLLLRPDRPGEDESELLRAAAEVDASVALLDADLNGDIAAILRFKVAAGAAIEHP</sequence>
<name>A0A344UR28_9ACTN</name>
<dbReference type="OrthoDB" id="5179393at2"/>
<dbReference type="Proteomes" id="UP000251995">
    <property type="component" value="Chromosome"/>
</dbReference>
<evidence type="ECO:0000313" key="1">
    <source>
        <dbReference type="EMBL" id="AXE37726.1"/>
    </source>
</evidence>
<organism evidence="1 2">
    <name type="scientific">Acidipropionibacterium virtanenii</name>
    <dbReference type="NCBI Taxonomy" id="2057246"/>
    <lineage>
        <taxon>Bacteria</taxon>
        <taxon>Bacillati</taxon>
        <taxon>Actinomycetota</taxon>
        <taxon>Actinomycetes</taxon>
        <taxon>Propionibacteriales</taxon>
        <taxon>Propionibacteriaceae</taxon>
        <taxon>Acidipropionibacterium</taxon>
    </lineage>
</organism>
<dbReference type="InterPro" id="IPR040701">
    <property type="entry name" value="Bact_RF_family2"/>
</dbReference>
<evidence type="ECO:0000313" key="2">
    <source>
        <dbReference type="Proteomes" id="UP000251995"/>
    </source>
</evidence>
<dbReference type="RefSeq" id="WP_114043852.1">
    <property type="nucleotide sequence ID" value="NZ_CP025198.1"/>
</dbReference>